<organism evidence="2 3">
    <name type="scientific">Fusibacillus kribbianus</name>
    <dbReference type="NCBI Taxonomy" id="3044208"/>
    <lineage>
        <taxon>Bacteria</taxon>
        <taxon>Bacillati</taxon>
        <taxon>Bacillota</taxon>
        <taxon>Clostridia</taxon>
        <taxon>Lachnospirales</taxon>
        <taxon>Lachnospiraceae</taxon>
        <taxon>Fusibacillus</taxon>
    </lineage>
</organism>
<feature type="region of interest" description="Disordered" evidence="1">
    <location>
        <begin position="24"/>
        <end position="60"/>
    </location>
</feature>
<evidence type="ECO:0000313" key="2">
    <source>
        <dbReference type="EMBL" id="MDI9241637.1"/>
    </source>
</evidence>
<comment type="caution">
    <text evidence="2">The sequence shown here is derived from an EMBL/GenBank/DDBJ whole genome shotgun (WGS) entry which is preliminary data.</text>
</comment>
<dbReference type="EMBL" id="JASGBQ010000004">
    <property type="protein sequence ID" value="MDI9241637.1"/>
    <property type="molecule type" value="Genomic_DNA"/>
</dbReference>
<dbReference type="RefSeq" id="WP_283230149.1">
    <property type="nucleotide sequence ID" value="NZ_JASGBQ010000004.1"/>
</dbReference>
<feature type="compositionally biased region" description="Basic and acidic residues" evidence="1">
    <location>
        <begin position="24"/>
        <end position="37"/>
    </location>
</feature>
<sequence>MDYWKRLIFVILLVGCAALSGCGGKEKPMKETVEKTEATGNETFGKETAGAENSGTETSGTEITATEAAPGKLIRIKYAVSSGTAYGCDFSIDVTPQQIVSARFFSEEQMDYVLLEQEPLEEAQWKELERTVSEFLPVLEEATSGVSKLSEVSDIIMLDGGDSFSFALTWEEEGKERRVEYRNTNDPRFITLIDLLKETADRPKYQIKPIDKYLCVAYNDT</sequence>
<dbReference type="AlphaFoldDB" id="A0AAP4B9C6"/>
<keyword evidence="3" id="KW-1185">Reference proteome</keyword>
<protein>
    <recommendedName>
        <fullName evidence="4">Lipoprotein</fullName>
    </recommendedName>
</protein>
<evidence type="ECO:0008006" key="4">
    <source>
        <dbReference type="Google" id="ProtNLM"/>
    </source>
</evidence>
<reference evidence="2 3" key="1">
    <citation type="submission" date="2023-05" db="EMBL/GenBank/DDBJ databases">
        <title>[ruminococcus] sp. nov., isolated from a pig farm feces dump.</title>
        <authorList>
            <person name="Chang Y.-H."/>
        </authorList>
    </citation>
    <scope>NUCLEOTIDE SEQUENCE [LARGE SCALE GENOMIC DNA]</scope>
    <source>
        <strain evidence="2 3">YH-rum2234</strain>
    </source>
</reference>
<proteinExistence type="predicted"/>
<evidence type="ECO:0000313" key="3">
    <source>
        <dbReference type="Proteomes" id="UP001300383"/>
    </source>
</evidence>
<feature type="compositionally biased region" description="Polar residues" evidence="1">
    <location>
        <begin position="51"/>
        <end position="60"/>
    </location>
</feature>
<dbReference type="PROSITE" id="PS51257">
    <property type="entry name" value="PROKAR_LIPOPROTEIN"/>
    <property type="match status" value="1"/>
</dbReference>
<name>A0AAP4B9C6_9FIRM</name>
<accession>A0AAP4B9C6</accession>
<gene>
    <name evidence="2" type="ORF">QJ036_03975</name>
</gene>
<evidence type="ECO:0000256" key="1">
    <source>
        <dbReference type="SAM" id="MobiDB-lite"/>
    </source>
</evidence>
<dbReference type="Proteomes" id="UP001300383">
    <property type="component" value="Unassembled WGS sequence"/>
</dbReference>